<dbReference type="SUPFAM" id="SSF52540">
    <property type="entry name" value="P-loop containing nucleoside triphosphate hydrolases"/>
    <property type="match status" value="1"/>
</dbReference>
<feature type="compositionally biased region" description="Basic and acidic residues" evidence="1">
    <location>
        <begin position="9"/>
        <end position="18"/>
    </location>
</feature>
<evidence type="ECO:0008006" key="4">
    <source>
        <dbReference type="Google" id="ProtNLM"/>
    </source>
</evidence>
<evidence type="ECO:0000256" key="1">
    <source>
        <dbReference type="SAM" id="MobiDB-lite"/>
    </source>
</evidence>
<organism evidence="2 3">
    <name type="scientific">Pseudooceanicola atlanticus</name>
    <dbReference type="NCBI Taxonomy" id="1461694"/>
    <lineage>
        <taxon>Bacteria</taxon>
        <taxon>Pseudomonadati</taxon>
        <taxon>Pseudomonadota</taxon>
        <taxon>Alphaproteobacteria</taxon>
        <taxon>Rhodobacterales</taxon>
        <taxon>Paracoccaceae</taxon>
        <taxon>Pseudooceanicola</taxon>
    </lineage>
</organism>
<accession>A0A0A0EJP0</accession>
<evidence type="ECO:0000313" key="3">
    <source>
        <dbReference type="Proteomes" id="UP000030004"/>
    </source>
</evidence>
<dbReference type="STRING" id="1461694.ATO9_03340"/>
<dbReference type="InterPro" id="IPR027417">
    <property type="entry name" value="P-loop_NTPase"/>
</dbReference>
<proteinExistence type="predicted"/>
<evidence type="ECO:0000313" key="2">
    <source>
        <dbReference type="EMBL" id="KGM50535.1"/>
    </source>
</evidence>
<dbReference type="OrthoDB" id="547419at2"/>
<dbReference type="eggNOG" id="ENOG5033B5H">
    <property type="taxonomic scope" value="Bacteria"/>
</dbReference>
<dbReference type="Gene3D" id="3.40.50.300">
    <property type="entry name" value="P-loop containing nucleotide triphosphate hydrolases"/>
    <property type="match status" value="1"/>
</dbReference>
<dbReference type="Proteomes" id="UP000030004">
    <property type="component" value="Unassembled WGS sequence"/>
</dbReference>
<reference evidence="2 3" key="1">
    <citation type="journal article" date="2015" name="Antonie Van Leeuwenhoek">
        <title>Pseudooceanicola atlanticus gen. nov. sp. nov., isolated from surface seawater of the Atlantic Ocean and reclassification of Oceanicola batsensis, Oceanicola marinus, Oceanicola nitratireducens, Oceanicola nanhaiensis, Oceanicola antarcticus and Oceanicola flagellatus, as Pseudooceanicola batsensis comb. nov., Pseudooceanicola marinus comb. nov., Pseudooceanicola nitratireducens comb. nov., Pseudooceanicola nanhaiensis comb. nov., Pseudooceanicola antarcticus comb. nov., and Pseudooceanicola flagellatus comb. nov.</title>
        <authorList>
            <person name="Lai Q."/>
            <person name="Li G."/>
            <person name="Liu X."/>
            <person name="Du Y."/>
            <person name="Sun F."/>
            <person name="Shao Z."/>
        </authorList>
    </citation>
    <scope>NUCLEOTIDE SEQUENCE [LARGE SCALE GENOMIC DNA]</scope>
    <source>
        <strain evidence="2 3">22II-s11g</strain>
    </source>
</reference>
<protein>
    <recommendedName>
        <fullName evidence="4">Sulfotransferase domain-containing protein</fullName>
    </recommendedName>
</protein>
<dbReference type="RefSeq" id="WP_043744923.1">
    <property type="nucleotide sequence ID" value="NZ_AQQX01000001.1"/>
</dbReference>
<dbReference type="EMBL" id="AQQX01000001">
    <property type="protein sequence ID" value="KGM50535.1"/>
    <property type="molecule type" value="Genomic_DNA"/>
</dbReference>
<comment type="caution">
    <text evidence="2">The sequence shown here is derived from an EMBL/GenBank/DDBJ whole genome shotgun (WGS) entry which is preliminary data.</text>
</comment>
<gene>
    <name evidence="2" type="ORF">ATO9_03340</name>
</gene>
<feature type="region of interest" description="Disordered" evidence="1">
    <location>
        <begin position="1"/>
        <end position="23"/>
    </location>
</feature>
<name>A0A0A0EJP0_9RHOB</name>
<sequence length="350" mass="39864">MTVATQDMAETHHQDDPKVAGTQVPAVRPDALIHIGMQKTGTTTLQEWLHANADKLAKQGILFPQFKRQNGKAMQQQLALGLFGFHLSERMPPRGTFRRHLGIKSLDDQAAYCDETLRQLGKMIAEQPYDGVILSSEYIGGWLNSRAQIEKLDQLFSGIFGTVVYVLYLREPGDWILSRYVQSLRSGGVQTLDEYVSKHAAAGLFRRANLWSDTIGKDRVQIRLYDRAVMPEGDIVADFCDVAGLDRSQYSTVVDRNASLSQGEAKALLQVNRIQRRLRKRPYQTNPRRWFIRAFANRKKLRLSVDQRRLIDEKNADQLAKLRNKYFPERPFLFSASGAPTQSTSIQQER</sequence>
<dbReference type="AlphaFoldDB" id="A0A0A0EJP0"/>
<keyword evidence="3" id="KW-1185">Reference proteome</keyword>